<keyword evidence="5 8" id="KW-1133">Transmembrane helix</keyword>
<dbReference type="Proteomes" id="UP001208074">
    <property type="component" value="Unassembled WGS sequence"/>
</dbReference>
<evidence type="ECO:0000256" key="7">
    <source>
        <dbReference type="SAM" id="MobiDB-lite"/>
    </source>
</evidence>
<comment type="subcellular location">
    <subcellularLocation>
        <location evidence="1">Cell inner membrane</location>
    </subcellularLocation>
</comment>
<evidence type="ECO:0000256" key="1">
    <source>
        <dbReference type="ARBA" id="ARBA00004533"/>
    </source>
</evidence>
<gene>
    <name evidence="9" type="ORF">OSH02_13815</name>
</gene>
<evidence type="ECO:0000313" key="10">
    <source>
        <dbReference type="Proteomes" id="UP001208074"/>
    </source>
</evidence>
<evidence type="ECO:0000256" key="6">
    <source>
        <dbReference type="ARBA" id="ARBA00023136"/>
    </source>
</evidence>
<dbReference type="InterPro" id="IPR051800">
    <property type="entry name" value="PqiA-PqiB_transport"/>
</dbReference>
<evidence type="ECO:0000256" key="8">
    <source>
        <dbReference type="SAM" id="Phobius"/>
    </source>
</evidence>
<dbReference type="InterPro" id="IPR007498">
    <property type="entry name" value="PqiA-like"/>
</dbReference>
<proteinExistence type="predicted"/>
<dbReference type="AlphaFoldDB" id="A0AAW5VYY4"/>
<evidence type="ECO:0000256" key="5">
    <source>
        <dbReference type="ARBA" id="ARBA00022989"/>
    </source>
</evidence>
<dbReference type="GO" id="GO:0005886">
    <property type="term" value="C:plasma membrane"/>
    <property type="evidence" value="ECO:0007669"/>
    <property type="project" value="UniProtKB-SubCell"/>
</dbReference>
<dbReference type="PANTHER" id="PTHR30462:SF3">
    <property type="entry name" value="INTERMEMBRANE TRANSPORT PROTEIN PQIA"/>
    <property type="match status" value="1"/>
</dbReference>
<reference evidence="9" key="1">
    <citation type="submission" date="2022-11" db="EMBL/GenBank/DDBJ databases">
        <title>Biodiversity and phylogenetic relationships of bacteria.</title>
        <authorList>
            <person name="Machado R.A.R."/>
            <person name="Bhat A."/>
            <person name="Loulou A."/>
            <person name="Kallel S."/>
        </authorList>
    </citation>
    <scope>NUCLEOTIDE SEQUENCE</scope>
    <source>
        <strain evidence="9">DSM 16503</strain>
    </source>
</reference>
<keyword evidence="3" id="KW-0997">Cell inner membrane</keyword>
<evidence type="ECO:0000313" key="9">
    <source>
        <dbReference type="EMBL" id="MCX5566442.1"/>
    </source>
</evidence>
<evidence type="ECO:0000256" key="4">
    <source>
        <dbReference type="ARBA" id="ARBA00022692"/>
    </source>
</evidence>
<dbReference type="Pfam" id="PF04403">
    <property type="entry name" value="PqiA"/>
    <property type="match status" value="2"/>
</dbReference>
<dbReference type="EMBL" id="JAPKNB010000009">
    <property type="protein sequence ID" value="MCX5566442.1"/>
    <property type="molecule type" value="Genomic_DNA"/>
</dbReference>
<feature type="transmembrane region" description="Helical" evidence="8">
    <location>
        <begin position="375"/>
        <end position="396"/>
    </location>
</feature>
<sequence length="429" mass="47533">MRASRPLIVCTHCDTVHERVPVQGAGLARCVRCDTELYRHSRFSPREWQALVLAVFILFLIANLFPVVYLSMAGKTVSPTFPKALLLIWQQGYWGLSVMAGLVGFWLPLFQLIFQFWALGLIAREKPLPGDFGIGLRALSHLEHWSMTAVLFLGLIVAMVKFAGIGHLTIAPGLYAFFALTFLLTGLSRITAGRLWRWAEDRDLVPVSTRQVLKEHPTWSACTHCGFVQSSQKPDCDRCGATVHKRKPNSRTRVAALVLTACVFYIPANVLPVMELRSILGSSAHTILGGVIELWQLGSWDLALIVFIASIVVPITKLLALMILLLGRRWRGNAVQRQRNRIYDMVELIGQWSMLDVFVVVLMAALANFPGLSQIIPGAGALSFGMVVVLTMLAALSYDPRQGWDKDTHEEPIIEPQTTPSPPASQATS</sequence>
<dbReference type="PANTHER" id="PTHR30462">
    <property type="entry name" value="INTERMEMBRANE TRANSPORT PROTEIN PQIB-RELATED"/>
    <property type="match status" value="1"/>
</dbReference>
<dbReference type="RefSeq" id="WP_026482893.1">
    <property type="nucleotide sequence ID" value="NZ_JAPKNB010000009.1"/>
</dbReference>
<keyword evidence="2" id="KW-1003">Cell membrane</keyword>
<feature type="region of interest" description="Disordered" evidence="7">
    <location>
        <begin position="404"/>
        <end position="429"/>
    </location>
</feature>
<feature type="transmembrane region" description="Helical" evidence="8">
    <location>
        <begin position="348"/>
        <end position="369"/>
    </location>
</feature>
<feature type="transmembrane region" description="Helical" evidence="8">
    <location>
        <begin position="302"/>
        <end position="327"/>
    </location>
</feature>
<feature type="transmembrane region" description="Helical" evidence="8">
    <location>
        <begin position="50"/>
        <end position="72"/>
    </location>
</feature>
<accession>A0AAW5VYY4</accession>
<keyword evidence="4 8" id="KW-0812">Transmembrane</keyword>
<feature type="transmembrane region" description="Helical" evidence="8">
    <location>
        <begin position="174"/>
        <end position="192"/>
    </location>
</feature>
<evidence type="ECO:0000256" key="2">
    <source>
        <dbReference type="ARBA" id="ARBA00022475"/>
    </source>
</evidence>
<name>A0AAW5VYY4_9BURK</name>
<feature type="transmembrane region" description="Helical" evidence="8">
    <location>
        <begin position="92"/>
        <end position="123"/>
    </location>
</feature>
<keyword evidence="6 8" id="KW-0472">Membrane</keyword>
<evidence type="ECO:0000256" key="3">
    <source>
        <dbReference type="ARBA" id="ARBA00022519"/>
    </source>
</evidence>
<comment type="caution">
    <text evidence="9">The sequence shown here is derived from an EMBL/GenBank/DDBJ whole genome shotgun (WGS) entry which is preliminary data.</text>
</comment>
<feature type="transmembrane region" description="Helical" evidence="8">
    <location>
        <begin position="144"/>
        <end position="168"/>
    </location>
</feature>
<feature type="transmembrane region" description="Helical" evidence="8">
    <location>
        <begin position="254"/>
        <end position="274"/>
    </location>
</feature>
<protein>
    <submittedName>
        <fullName evidence="9">Paraquat-inducible protein A</fullName>
    </submittedName>
</protein>
<organism evidence="9 10">
    <name type="scientific">Alcaligenes phenolicus</name>
    <dbReference type="NCBI Taxonomy" id="232846"/>
    <lineage>
        <taxon>Bacteria</taxon>
        <taxon>Pseudomonadati</taxon>
        <taxon>Pseudomonadota</taxon>
        <taxon>Betaproteobacteria</taxon>
        <taxon>Burkholderiales</taxon>
        <taxon>Alcaligenaceae</taxon>
        <taxon>Alcaligenes</taxon>
    </lineage>
</organism>